<gene>
    <name evidence="2" type="ORF">BDD16_003238</name>
</gene>
<evidence type="ECO:0000313" key="3">
    <source>
        <dbReference type="Proteomes" id="UP000518288"/>
    </source>
</evidence>
<dbReference type="InterPro" id="IPR018718">
    <property type="entry name" value="DUF2242"/>
</dbReference>
<accession>A0A7Y9QZA1</accession>
<evidence type="ECO:0000256" key="1">
    <source>
        <dbReference type="SAM" id="SignalP"/>
    </source>
</evidence>
<dbReference type="EMBL" id="JACCFH010000001">
    <property type="protein sequence ID" value="NYG34252.1"/>
    <property type="molecule type" value="Genomic_DNA"/>
</dbReference>
<dbReference type="RefSeq" id="WP_179634926.1">
    <property type="nucleotide sequence ID" value="NZ_CAXYYM010000047.1"/>
</dbReference>
<proteinExistence type="predicted"/>
<name>A0A7Y9QZA1_9BURK</name>
<comment type="caution">
    <text evidence="2">The sequence shown here is derived from an EMBL/GenBank/DDBJ whole genome shotgun (WGS) entry which is preliminary data.</text>
</comment>
<evidence type="ECO:0008006" key="4">
    <source>
        <dbReference type="Google" id="ProtNLM"/>
    </source>
</evidence>
<feature type="signal peptide" evidence="1">
    <location>
        <begin position="1"/>
        <end position="25"/>
    </location>
</feature>
<keyword evidence="3" id="KW-1185">Reference proteome</keyword>
<dbReference type="PROSITE" id="PS51257">
    <property type="entry name" value="PROKAR_LIPOPROTEIN"/>
    <property type="match status" value="1"/>
</dbReference>
<sequence length="193" mass="20186">MPVSARFRPASALLLVVAALLGGCAGSNGTSSKTANRVYLDEAFATTETFSRVFTSGVAATCEAARRALLSQGYVITSPVRADAVNGRKSFQPESEVHVQIEFHIVCVPEVSPGPATAGDPPSTIAFVNAVQDRYSLKKNPNSASLGVSAIGSLSLPVSSSDDSLVKVASETIPAGAFYDRFFGLIERYLDAP</sequence>
<organism evidence="2 3">
    <name type="scientific">Sphaerotilus montanus</name>
    <dbReference type="NCBI Taxonomy" id="522889"/>
    <lineage>
        <taxon>Bacteria</taxon>
        <taxon>Pseudomonadati</taxon>
        <taxon>Pseudomonadota</taxon>
        <taxon>Betaproteobacteria</taxon>
        <taxon>Burkholderiales</taxon>
        <taxon>Sphaerotilaceae</taxon>
        <taxon>Sphaerotilus</taxon>
    </lineage>
</organism>
<feature type="chain" id="PRO_5031254357" description="DUF2242 domain-containing protein" evidence="1">
    <location>
        <begin position="26"/>
        <end position="193"/>
    </location>
</feature>
<protein>
    <recommendedName>
        <fullName evidence="4">DUF2242 domain-containing protein</fullName>
    </recommendedName>
</protein>
<reference evidence="2 3" key="1">
    <citation type="submission" date="2020-07" db="EMBL/GenBank/DDBJ databases">
        <title>Genomic Encyclopedia of Archaeal and Bacterial Type Strains, Phase II (KMG-II): from individual species to whole genera.</title>
        <authorList>
            <person name="Goeker M."/>
        </authorList>
    </citation>
    <scope>NUCLEOTIDE SEQUENCE [LARGE SCALE GENOMIC DNA]</scope>
    <source>
        <strain evidence="2 3">DSM 21226</strain>
    </source>
</reference>
<dbReference type="Proteomes" id="UP000518288">
    <property type="component" value="Unassembled WGS sequence"/>
</dbReference>
<evidence type="ECO:0000313" key="2">
    <source>
        <dbReference type="EMBL" id="NYG34252.1"/>
    </source>
</evidence>
<dbReference type="Pfam" id="PF10001">
    <property type="entry name" value="DUF2242"/>
    <property type="match status" value="1"/>
</dbReference>
<dbReference type="AlphaFoldDB" id="A0A7Y9QZA1"/>
<keyword evidence="1" id="KW-0732">Signal</keyword>